<accession>A0A0F9SAU8</accession>
<name>A0A0F9SAU8_9ZZZZ</name>
<dbReference type="EMBL" id="LAZR01002714">
    <property type="protein sequence ID" value="KKN26493.1"/>
    <property type="molecule type" value="Genomic_DNA"/>
</dbReference>
<evidence type="ECO:0000313" key="1">
    <source>
        <dbReference type="EMBL" id="KKN26493.1"/>
    </source>
</evidence>
<sequence length="93" mass="11098">MTSDAGKGDLQRHIQDEEEWNKSYARTFGMLRFDWPKCNECKQSFIFEEEEPFAYCDCGTTEWGESGRPENWKVRQRHHLRQTIVITDNDHEA</sequence>
<organism evidence="1">
    <name type="scientific">marine sediment metagenome</name>
    <dbReference type="NCBI Taxonomy" id="412755"/>
    <lineage>
        <taxon>unclassified sequences</taxon>
        <taxon>metagenomes</taxon>
        <taxon>ecological metagenomes</taxon>
    </lineage>
</organism>
<reference evidence="1" key="1">
    <citation type="journal article" date="2015" name="Nature">
        <title>Complex archaea that bridge the gap between prokaryotes and eukaryotes.</title>
        <authorList>
            <person name="Spang A."/>
            <person name="Saw J.H."/>
            <person name="Jorgensen S.L."/>
            <person name="Zaremba-Niedzwiedzka K."/>
            <person name="Martijn J."/>
            <person name="Lind A.E."/>
            <person name="van Eijk R."/>
            <person name="Schleper C."/>
            <person name="Guy L."/>
            <person name="Ettema T.J."/>
        </authorList>
    </citation>
    <scope>NUCLEOTIDE SEQUENCE</scope>
</reference>
<dbReference type="AlphaFoldDB" id="A0A0F9SAU8"/>
<protein>
    <submittedName>
        <fullName evidence="1">Uncharacterized protein</fullName>
    </submittedName>
</protein>
<gene>
    <name evidence="1" type="ORF">LCGC14_0874090</name>
</gene>
<comment type="caution">
    <text evidence="1">The sequence shown here is derived from an EMBL/GenBank/DDBJ whole genome shotgun (WGS) entry which is preliminary data.</text>
</comment>
<proteinExistence type="predicted"/>